<comment type="caution">
    <text evidence="2">The sequence shown here is derived from an EMBL/GenBank/DDBJ whole genome shotgun (WGS) entry which is preliminary data.</text>
</comment>
<evidence type="ECO:0000313" key="3">
    <source>
        <dbReference type="Proteomes" id="UP000289738"/>
    </source>
</evidence>
<proteinExistence type="predicted"/>
<keyword evidence="3" id="KW-1185">Reference proteome</keyword>
<dbReference type="PANTHER" id="PTHR33144">
    <property type="entry name" value="OS10G0409366 PROTEIN-RELATED"/>
    <property type="match status" value="1"/>
</dbReference>
<reference evidence="2 3" key="1">
    <citation type="submission" date="2019-01" db="EMBL/GenBank/DDBJ databases">
        <title>Sequencing of cultivated peanut Arachis hypogaea provides insights into genome evolution and oil improvement.</title>
        <authorList>
            <person name="Chen X."/>
        </authorList>
    </citation>
    <scope>NUCLEOTIDE SEQUENCE [LARGE SCALE GENOMIC DNA]</scope>
    <source>
        <strain evidence="3">cv. Fuhuasheng</strain>
        <tissue evidence="2">Leaves</tissue>
    </source>
</reference>
<keyword evidence="1" id="KW-0175">Coiled coil</keyword>
<evidence type="ECO:0008006" key="4">
    <source>
        <dbReference type="Google" id="ProtNLM"/>
    </source>
</evidence>
<dbReference type="AlphaFoldDB" id="A0A444ZR14"/>
<dbReference type="PANTHER" id="PTHR33144:SF45">
    <property type="entry name" value="TRANSPOSASE TNP1_EN_SPM-LIKE DOMAIN-CONTAINING PROTEIN"/>
    <property type="match status" value="1"/>
</dbReference>
<protein>
    <recommendedName>
        <fullName evidence="4">Transposase, Ptta/En/Spm, plant</fullName>
    </recommendedName>
</protein>
<dbReference type="EMBL" id="SDMP01000014">
    <property type="protein sequence ID" value="RYR16544.1"/>
    <property type="molecule type" value="Genomic_DNA"/>
</dbReference>
<gene>
    <name evidence="2" type="ORF">Ahy_B04g073590</name>
</gene>
<feature type="coiled-coil region" evidence="1">
    <location>
        <begin position="284"/>
        <end position="332"/>
    </location>
</feature>
<name>A0A444ZR14_ARAHY</name>
<organism evidence="2 3">
    <name type="scientific">Arachis hypogaea</name>
    <name type="common">Peanut</name>
    <dbReference type="NCBI Taxonomy" id="3818"/>
    <lineage>
        <taxon>Eukaryota</taxon>
        <taxon>Viridiplantae</taxon>
        <taxon>Streptophyta</taxon>
        <taxon>Embryophyta</taxon>
        <taxon>Tracheophyta</taxon>
        <taxon>Spermatophyta</taxon>
        <taxon>Magnoliopsida</taxon>
        <taxon>eudicotyledons</taxon>
        <taxon>Gunneridae</taxon>
        <taxon>Pentapetalae</taxon>
        <taxon>rosids</taxon>
        <taxon>fabids</taxon>
        <taxon>Fabales</taxon>
        <taxon>Fabaceae</taxon>
        <taxon>Papilionoideae</taxon>
        <taxon>50 kb inversion clade</taxon>
        <taxon>dalbergioids sensu lato</taxon>
        <taxon>Dalbergieae</taxon>
        <taxon>Pterocarpus clade</taxon>
        <taxon>Arachis</taxon>
    </lineage>
</organism>
<evidence type="ECO:0000256" key="1">
    <source>
        <dbReference type="SAM" id="Coils"/>
    </source>
</evidence>
<sequence>MGDTRAPATRTEHPDLYEVAVDYSEDEDYDPEADEVESFDDHVDDLFAAHKVERQGNANNEKKDTDFWEVDVIENGVTSCMELTVKEALALPPRRKIVLQHNRELQQVGQAAGLLSGFLGTLGVDFQQLPICETSWKRMNKAFKEHAFDQVKRVFHYEDDGRGRIKRKIIQRIGRSWRNTRNLLFHKVYDKELTFEENVNRKPPGIDGNHWKWFLEYQLKEDTHEAIEHIEGQDASSKELSQNDSLAQVFGKEHPGRVCGLGFGPCPTQYFRNIPQQSNSGVQIEEYQMKIVKLKAEAAEVKAATTEEKAKRQRMEVEAAEEKAKRQTMKNLLRYIIQQQGGNLPPEIAPDLDYLGSAPTSSHAR</sequence>
<dbReference type="Proteomes" id="UP000289738">
    <property type="component" value="Chromosome B04"/>
</dbReference>
<evidence type="ECO:0000313" key="2">
    <source>
        <dbReference type="EMBL" id="RYR16544.1"/>
    </source>
</evidence>
<accession>A0A444ZR14</accession>